<dbReference type="OrthoDB" id="8442777at2"/>
<evidence type="ECO:0000313" key="7">
    <source>
        <dbReference type="Proteomes" id="UP000030351"/>
    </source>
</evidence>
<dbReference type="AlphaFoldDB" id="A0A0A3ZAQ1"/>
<evidence type="ECO:0000256" key="5">
    <source>
        <dbReference type="ARBA" id="ARBA00023160"/>
    </source>
</evidence>
<organism evidence="6 7">
    <name type="scientific">Erwinia typographi</name>
    <dbReference type="NCBI Taxonomy" id="371042"/>
    <lineage>
        <taxon>Bacteria</taxon>
        <taxon>Pseudomonadati</taxon>
        <taxon>Pseudomonadota</taxon>
        <taxon>Gammaproteobacteria</taxon>
        <taxon>Enterobacterales</taxon>
        <taxon>Erwiniaceae</taxon>
        <taxon>Erwinia</taxon>
    </lineage>
</organism>
<dbReference type="STRING" id="371042.NG99_06280"/>
<keyword evidence="1" id="KW-0444">Lipid biosynthesis</keyword>
<dbReference type="GO" id="GO:0008770">
    <property type="term" value="F:[acyl-carrier-protein] phosphodiesterase activity"/>
    <property type="evidence" value="ECO:0007669"/>
    <property type="project" value="UniProtKB-EC"/>
</dbReference>
<dbReference type="Proteomes" id="UP000030351">
    <property type="component" value="Unassembled WGS sequence"/>
</dbReference>
<evidence type="ECO:0000256" key="2">
    <source>
        <dbReference type="ARBA" id="ARBA00022801"/>
    </source>
</evidence>
<evidence type="ECO:0000256" key="4">
    <source>
        <dbReference type="ARBA" id="ARBA00023098"/>
    </source>
</evidence>
<dbReference type="GO" id="GO:0006633">
    <property type="term" value="P:fatty acid biosynthetic process"/>
    <property type="evidence" value="ECO:0007669"/>
    <property type="project" value="UniProtKB-KW"/>
</dbReference>
<dbReference type="eggNOG" id="COG3124">
    <property type="taxonomic scope" value="Bacteria"/>
</dbReference>
<keyword evidence="4" id="KW-0443">Lipid metabolism</keyword>
<dbReference type="PANTHER" id="PTHR38764:SF1">
    <property type="entry name" value="ACYL CARRIER PROTEIN PHOSPHODIESTERASE"/>
    <property type="match status" value="1"/>
</dbReference>
<keyword evidence="3" id="KW-0276">Fatty acid metabolism</keyword>
<dbReference type="Pfam" id="PF04336">
    <property type="entry name" value="ACP_PD"/>
    <property type="match status" value="1"/>
</dbReference>
<dbReference type="RefSeq" id="WP_034889673.1">
    <property type="nucleotide sequence ID" value="NZ_JRUQ01000023.1"/>
</dbReference>
<keyword evidence="7" id="KW-1185">Reference proteome</keyword>
<name>A0A0A3ZAQ1_9GAMM</name>
<proteinExistence type="predicted"/>
<evidence type="ECO:0000256" key="1">
    <source>
        <dbReference type="ARBA" id="ARBA00022516"/>
    </source>
</evidence>
<keyword evidence="2 6" id="KW-0378">Hydrolase</keyword>
<protein>
    <submittedName>
        <fullName evidence="6">ACP phosphodiesterase</fullName>
        <ecNumber evidence="6">3.1.4.14</ecNumber>
    </submittedName>
</protein>
<evidence type="ECO:0000256" key="3">
    <source>
        <dbReference type="ARBA" id="ARBA00022832"/>
    </source>
</evidence>
<comment type="caution">
    <text evidence="6">The sequence shown here is derived from an EMBL/GenBank/DDBJ whole genome shotgun (WGS) entry which is preliminary data.</text>
</comment>
<dbReference type="InterPro" id="IPR007431">
    <property type="entry name" value="ACP_PD"/>
</dbReference>
<dbReference type="EC" id="3.1.4.14" evidence="6"/>
<accession>A0A0A3ZAQ1</accession>
<reference evidence="6 7" key="1">
    <citation type="submission" date="2014-10" db="EMBL/GenBank/DDBJ databases">
        <title>Genome sequence of Erwinia typographi M043b.</title>
        <authorList>
            <person name="Chan K.-G."/>
            <person name="Tan W.-S."/>
        </authorList>
    </citation>
    <scope>NUCLEOTIDE SEQUENCE [LARGE SCALE GENOMIC DNA]</scope>
    <source>
        <strain evidence="6 7">M043b</strain>
    </source>
</reference>
<keyword evidence="5" id="KW-0275">Fatty acid biosynthesis</keyword>
<evidence type="ECO:0000313" key="6">
    <source>
        <dbReference type="EMBL" id="KGT94874.1"/>
    </source>
</evidence>
<dbReference type="EMBL" id="JRUQ01000023">
    <property type="protein sequence ID" value="KGT94874.1"/>
    <property type="molecule type" value="Genomic_DNA"/>
</dbReference>
<gene>
    <name evidence="6" type="ORF">NG99_06280</name>
</gene>
<dbReference type="PIRSF" id="PIRSF011489">
    <property type="entry name" value="DUF479"/>
    <property type="match status" value="1"/>
</dbReference>
<sequence length="193" mass="22789">MNFLAHLHLASLADSSLLGNLMADYVRGNPHNEWPEAVAEGILHHRRIDMMTDSLPEVRAAREFFRAETRRVSPITLDVIWDHFLSRNWDNLVPEISLPDFLAQVKTVIEPELAATPERFQTLNRYLWTDRWMEKYADADYLQAVLRGMASRRPRLAALEDSWQDFIDNYQRFNDFFWQFYPVMMEKASRKAL</sequence>
<dbReference type="PANTHER" id="PTHR38764">
    <property type="entry name" value="ACYL CARRIER PROTEIN PHOSPHODIESTERASE"/>
    <property type="match status" value="1"/>
</dbReference>